<feature type="transmembrane region" description="Helical" evidence="1">
    <location>
        <begin position="12"/>
        <end position="30"/>
    </location>
</feature>
<evidence type="ECO:0000256" key="1">
    <source>
        <dbReference type="SAM" id="Phobius"/>
    </source>
</evidence>
<keyword evidence="1" id="KW-0812">Transmembrane</keyword>
<keyword evidence="1" id="KW-0472">Membrane</keyword>
<evidence type="ECO:0000313" key="3">
    <source>
        <dbReference type="Proteomes" id="UP000032142"/>
    </source>
</evidence>
<sequence>MNYFGTCIVKEHYWTIYSLVFIYLFGFIICKWARAKLVNYNGYPLNLTDHFRIGLTMIHQTLVLPRLEEKKSRFQKLFQSYKSMCCPCEGSRLTFDKYRGWMITSLCQYLQDSVIFHYDFCYIVCFSFFLFYF</sequence>
<dbReference type="EMBL" id="KN425510">
    <property type="protein sequence ID" value="KHG23556.1"/>
    <property type="molecule type" value="Genomic_DNA"/>
</dbReference>
<protein>
    <submittedName>
        <fullName evidence="2">Cleavage and polyadenylation specificity factor subunit 2</fullName>
    </submittedName>
</protein>
<feature type="transmembrane region" description="Helical" evidence="1">
    <location>
        <begin position="114"/>
        <end position="132"/>
    </location>
</feature>
<keyword evidence="1" id="KW-1133">Transmembrane helix</keyword>
<reference evidence="3" key="1">
    <citation type="submission" date="2014-09" db="EMBL/GenBank/DDBJ databases">
        <authorList>
            <person name="Mudge J."/>
            <person name="Ramaraj T."/>
            <person name="Lindquist I.E."/>
            <person name="Bharti A.K."/>
            <person name="Sundararajan A."/>
            <person name="Cameron C.T."/>
            <person name="Woodward J.E."/>
            <person name="May G.D."/>
            <person name="Brubaker C."/>
            <person name="Broadhvest J."/>
            <person name="Wilkins T.A."/>
        </authorList>
    </citation>
    <scope>NUCLEOTIDE SEQUENCE</scope>
    <source>
        <strain evidence="3">cv. AKA8401</strain>
    </source>
</reference>
<evidence type="ECO:0000313" key="2">
    <source>
        <dbReference type="EMBL" id="KHG23556.1"/>
    </source>
</evidence>
<dbReference type="AlphaFoldDB" id="A0A0B0PJK9"/>
<organism evidence="2 3">
    <name type="scientific">Gossypium arboreum</name>
    <name type="common">Tree cotton</name>
    <name type="synonym">Gossypium nanking</name>
    <dbReference type="NCBI Taxonomy" id="29729"/>
    <lineage>
        <taxon>Eukaryota</taxon>
        <taxon>Viridiplantae</taxon>
        <taxon>Streptophyta</taxon>
        <taxon>Embryophyta</taxon>
        <taxon>Tracheophyta</taxon>
        <taxon>Spermatophyta</taxon>
        <taxon>Magnoliopsida</taxon>
        <taxon>eudicotyledons</taxon>
        <taxon>Gunneridae</taxon>
        <taxon>Pentapetalae</taxon>
        <taxon>rosids</taxon>
        <taxon>malvids</taxon>
        <taxon>Malvales</taxon>
        <taxon>Malvaceae</taxon>
        <taxon>Malvoideae</taxon>
        <taxon>Gossypium</taxon>
    </lineage>
</organism>
<dbReference type="Proteomes" id="UP000032142">
    <property type="component" value="Unassembled WGS sequence"/>
</dbReference>
<name>A0A0B0PJK9_GOSAR</name>
<accession>A0A0B0PJK9</accession>
<gene>
    <name evidence="2" type="ORF">F383_29224</name>
</gene>
<keyword evidence="3" id="KW-1185">Reference proteome</keyword>
<proteinExistence type="predicted"/>